<name>C5BJW0_TERTT</name>
<dbReference type="Proteomes" id="UP000009080">
    <property type="component" value="Chromosome"/>
</dbReference>
<feature type="region of interest" description="Disordered" evidence="1">
    <location>
        <begin position="20"/>
        <end position="43"/>
    </location>
</feature>
<evidence type="ECO:0000313" key="3">
    <source>
        <dbReference type="EMBL" id="ACR13718.1"/>
    </source>
</evidence>
<proteinExistence type="predicted"/>
<dbReference type="RefSeq" id="WP_015819833.1">
    <property type="nucleotide sequence ID" value="NC_012997.1"/>
</dbReference>
<feature type="signal peptide" evidence="2">
    <location>
        <begin position="1"/>
        <end position="18"/>
    </location>
</feature>
<sequence length="286" mass="30775">MFYKLSALALALTLTACGGGGSSDSGSTGTPTNNGNNGGGEPVMDQETITVAEASVSLTKSIIVNQLTGVPSVSSASTKPSARFLSQAKASDENVTVGSCGGTATSTSESTDESTYPYSFWVDVNYEDYCLSSGGYQFVYNGLATVDSYFESLEDFTIVYMYDLTFTSDVPGYEMGAMKTREDCVKEPNKEEKCTAYISDLYSSYSIQNAGVDGDDVNGYGFRSKVYAQDSEAYDIQAEGVLFCDENKLGSGNIIVEVDNYEAEIEFFSCGEYTLTYRGVSQTYHQ</sequence>
<keyword evidence="4" id="KW-1185">Reference proteome</keyword>
<protein>
    <submittedName>
        <fullName evidence="3">Lipoprotein</fullName>
    </submittedName>
</protein>
<keyword evidence="3" id="KW-0449">Lipoprotein</keyword>
<evidence type="ECO:0000256" key="1">
    <source>
        <dbReference type="SAM" id="MobiDB-lite"/>
    </source>
</evidence>
<feature type="chain" id="PRO_5002948643" evidence="2">
    <location>
        <begin position="19"/>
        <end position="286"/>
    </location>
</feature>
<dbReference type="HOGENOM" id="CLU_972982_0_0_6"/>
<keyword evidence="2" id="KW-0732">Signal</keyword>
<dbReference type="EMBL" id="CP001614">
    <property type="protein sequence ID" value="ACR13718.1"/>
    <property type="molecule type" value="Genomic_DNA"/>
</dbReference>
<dbReference type="KEGG" id="ttu:TERTU_4603"/>
<dbReference type="PROSITE" id="PS51257">
    <property type="entry name" value="PROKAR_LIPOPROTEIN"/>
    <property type="match status" value="1"/>
</dbReference>
<feature type="compositionally biased region" description="Low complexity" evidence="1">
    <location>
        <begin position="24"/>
        <end position="35"/>
    </location>
</feature>
<accession>C5BJW0</accession>
<evidence type="ECO:0000313" key="4">
    <source>
        <dbReference type="Proteomes" id="UP000009080"/>
    </source>
</evidence>
<gene>
    <name evidence="3" type="ordered locus">TERTU_4603</name>
</gene>
<reference evidence="3 4" key="1">
    <citation type="journal article" date="2009" name="PLoS ONE">
        <title>The complete genome of Teredinibacter turnerae T7901: an intracellular endosymbiont of marine wood-boring bivalves (shipworms).</title>
        <authorList>
            <person name="Yang J.C."/>
            <person name="Madupu R."/>
            <person name="Durkin A.S."/>
            <person name="Ekborg N.A."/>
            <person name="Pedamallu C.S."/>
            <person name="Hostetler J.B."/>
            <person name="Radune D."/>
            <person name="Toms B.S."/>
            <person name="Henrissat B."/>
            <person name="Coutinho P.M."/>
            <person name="Schwarz S."/>
            <person name="Field L."/>
            <person name="Trindade-Silva A.E."/>
            <person name="Soares C.A.G."/>
            <person name="Elshahawi S."/>
            <person name="Hanora A."/>
            <person name="Schmidt E.W."/>
            <person name="Haygood M.G."/>
            <person name="Posfai J."/>
            <person name="Benner J."/>
            <person name="Madinger C."/>
            <person name="Nove J."/>
            <person name="Anton B."/>
            <person name="Chaudhary K."/>
            <person name="Foster J."/>
            <person name="Holman A."/>
            <person name="Kumar S."/>
            <person name="Lessard P.A."/>
            <person name="Luyten Y.A."/>
            <person name="Slatko B."/>
            <person name="Wood N."/>
            <person name="Wu B."/>
            <person name="Teplitski M."/>
            <person name="Mougous J.D."/>
            <person name="Ward N."/>
            <person name="Eisen J.A."/>
            <person name="Badger J.H."/>
            <person name="Distel D.L."/>
        </authorList>
    </citation>
    <scope>NUCLEOTIDE SEQUENCE [LARGE SCALE GENOMIC DNA]</scope>
    <source>
        <strain evidence="4">ATCC 39867 / T7901</strain>
    </source>
</reference>
<dbReference type="AlphaFoldDB" id="C5BJW0"/>
<dbReference type="eggNOG" id="ENOG5032J1J">
    <property type="taxonomic scope" value="Bacteria"/>
</dbReference>
<dbReference type="OrthoDB" id="7067433at2"/>
<organism evidence="3 4">
    <name type="scientific">Teredinibacter turnerae (strain ATCC 39867 / T7901)</name>
    <dbReference type="NCBI Taxonomy" id="377629"/>
    <lineage>
        <taxon>Bacteria</taxon>
        <taxon>Pseudomonadati</taxon>
        <taxon>Pseudomonadota</taxon>
        <taxon>Gammaproteobacteria</taxon>
        <taxon>Cellvibrionales</taxon>
        <taxon>Cellvibrionaceae</taxon>
        <taxon>Teredinibacter</taxon>
    </lineage>
</organism>
<evidence type="ECO:0000256" key="2">
    <source>
        <dbReference type="SAM" id="SignalP"/>
    </source>
</evidence>